<dbReference type="HOGENOM" id="CLU_005140_1_0_1"/>
<dbReference type="Gene3D" id="3.40.390.10">
    <property type="entry name" value="Collagenase (Catalytic Domain)"/>
    <property type="match status" value="1"/>
</dbReference>
<dbReference type="InterPro" id="IPR017370">
    <property type="entry name" value="Hatching_enzyme_Uvs2-like"/>
</dbReference>
<dbReference type="FunFam" id="3.40.390.10:FF:000040">
    <property type="entry name" value="Metalloendopeptidase"/>
    <property type="match status" value="1"/>
</dbReference>
<dbReference type="GO" id="GO:0008270">
    <property type="term" value="F:zinc ion binding"/>
    <property type="evidence" value="ECO:0007669"/>
    <property type="project" value="UniProtKB-UniRule"/>
</dbReference>
<dbReference type="InParanoid" id="F6VNU0"/>
<name>F6VNU0_XENTR</name>
<evidence type="ECO:0000256" key="2">
    <source>
        <dbReference type="ARBA" id="ARBA00022670"/>
    </source>
</evidence>
<dbReference type="CDD" id="cd04283">
    <property type="entry name" value="ZnMc_hatching_enzyme"/>
    <property type="match status" value="1"/>
</dbReference>
<evidence type="ECO:0000256" key="4">
    <source>
        <dbReference type="ARBA" id="ARBA00022729"/>
    </source>
</evidence>
<dbReference type="FunFam" id="2.60.120.290:FF:000013">
    <property type="entry name" value="Membrane frizzled-related protein"/>
    <property type="match status" value="1"/>
</dbReference>
<sequence length="501" mass="55444">MSSTISFILLFGLFVCATSFPIQVKSSILMLYTEVPDNDDDVFGRILRANKGKRNFHVQGDIAHKFSRSAINCKECLWPKDSNGIVNVPYTISSDYSQNEASLIMAAMQEFATLTCVQFIPQTDEDDYIAIQPLDGCWSYIGVNGGAQQVSLGKGGCIYYGVIQHELNHVLGFVHEHSRSDRDNYVHINYQYISPDNIAFFDKKDTDNLGLEYDYSSVMHYPGYSYSNTTGKNTIVPIPNANVPIGQRYGLSTLDVSKINRLYQCDVCSKLFTNASGTVTSANYPGSYPSNADCVFLIRVPSGQVSMTFNAFDVQSSNNCISDYITIYDGSSRSSPVMLGKICGTGQIPPLISSTNLMLVEFVTDGAIAGTGFKASYTSVQCGGTYFTPSRNITSPGYPNSYPPNMDCSYVITAPPPYKRVSLIMYSFTLESAPYCRYDYLQVYDGVSTNSPLMGTYCGTMSFSKVITRGNSMLLHFSSDYSNQFQGFQASYTFREYPLLT</sequence>
<evidence type="ECO:0000256" key="10">
    <source>
        <dbReference type="ARBA" id="ARBA00037865"/>
    </source>
</evidence>
<dbReference type="PROSITE" id="PS01180">
    <property type="entry name" value="CUB"/>
    <property type="match status" value="2"/>
</dbReference>
<dbReference type="GO" id="GO:0060473">
    <property type="term" value="C:cortical granule"/>
    <property type="evidence" value="ECO:0007669"/>
    <property type="project" value="UniProtKB-SubCell"/>
</dbReference>
<dbReference type="SMART" id="SM00235">
    <property type="entry name" value="ZnMc"/>
    <property type="match status" value="1"/>
</dbReference>
<dbReference type="SMART" id="SM00042">
    <property type="entry name" value="CUB"/>
    <property type="match status" value="2"/>
</dbReference>
<dbReference type="InterPro" id="IPR035914">
    <property type="entry name" value="Sperma_CUB_dom_sf"/>
</dbReference>
<comment type="subcellular location">
    <subcellularLocation>
        <location evidence="10">Cytoplasmic vesicle</location>
        <location evidence="10">Secretory vesicle</location>
        <location evidence="10">Cortical granule</location>
    </subcellularLocation>
</comment>
<dbReference type="PANTHER" id="PTHR10127">
    <property type="entry name" value="DISCOIDIN, CUB, EGF, LAMININ , AND ZINC METALLOPROTEASE DOMAIN CONTAINING"/>
    <property type="match status" value="1"/>
</dbReference>
<feature type="binding site" evidence="12">
    <location>
        <position position="165"/>
    </location>
    <ligand>
        <name>Zn(2+)</name>
        <dbReference type="ChEBI" id="CHEBI:29105"/>
        <note>catalytic</note>
    </ligand>
</feature>
<evidence type="ECO:0000256" key="6">
    <source>
        <dbReference type="ARBA" id="ARBA00022801"/>
    </source>
</evidence>
<dbReference type="FunFam" id="2.60.120.290:FF:000005">
    <property type="entry name" value="Procollagen C-endopeptidase enhancer 1"/>
    <property type="match status" value="1"/>
</dbReference>
<dbReference type="GO" id="GO:0006508">
    <property type="term" value="P:proteolysis"/>
    <property type="evidence" value="ECO:0007669"/>
    <property type="project" value="UniProtKB-KW"/>
</dbReference>
<keyword evidence="1" id="KW-0963">Cytoplasm</keyword>
<dbReference type="InterPro" id="IPR000859">
    <property type="entry name" value="CUB_dom"/>
</dbReference>
<keyword evidence="6 12" id="KW-0378">Hydrolase</keyword>
<evidence type="ECO:0000259" key="14">
    <source>
        <dbReference type="PROSITE" id="PS01180"/>
    </source>
</evidence>
<evidence type="ECO:0000256" key="11">
    <source>
        <dbReference type="PROSITE-ProRule" id="PRU00059"/>
    </source>
</evidence>
<reference evidence="16" key="2">
    <citation type="submission" date="2011-07" db="UniProtKB">
        <authorList>
            <consortium name="Ensembl"/>
        </authorList>
    </citation>
    <scope>IDENTIFICATION</scope>
</reference>
<dbReference type="InterPro" id="IPR001506">
    <property type="entry name" value="Peptidase_M12A"/>
</dbReference>
<dbReference type="STRING" id="8364.ENSXETP00000002207"/>
<feature type="active site" evidence="12">
    <location>
        <position position="166"/>
    </location>
</feature>
<dbReference type="Bgee" id="ENSXETG00000000956">
    <property type="expression patterns" value="Expressed in neurula embryo and 4 other cell types or tissues"/>
</dbReference>
<evidence type="ECO:0000313" key="16">
    <source>
        <dbReference type="Ensembl" id="ENSXETP00000002207"/>
    </source>
</evidence>
<reference evidence="16" key="1">
    <citation type="journal article" date="2010" name="Science">
        <title>The genome of the Western clawed frog Xenopus tropicalis.</title>
        <authorList>
            <person name="Hellsten U."/>
            <person name="Harland R.M."/>
            <person name="Gilchrist M.J."/>
            <person name="Hendrix D."/>
            <person name="Jurka J."/>
            <person name="Kapitonov V."/>
            <person name="Ovcharenko I."/>
            <person name="Putnam N.H."/>
            <person name="Shu S."/>
            <person name="Taher L."/>
            <person name="Blitz I.L."/>
            <person name="Blumberg B."/>
            <person name="Dichmann D.S."/>
            <person name="Dubchak I."/>
            <person name="Amaya E."/>
            <person name="Detter J.C."/>
            <person name="Fletcher R."/>
            <person name="Gerhard D.S."/>
            <person name="Goodstein D."/>
            <person name="Graves T."/>
            <person name="Grigoriev I.V."/>
            <person name="Grimwood J."/>
            <person name="Kawashima T."/>
            <person name="Lindquist E."/>
            <person name="Lucas S.M."/>
            <person name="Mead P.E."/>
            <person name="Mitros T."/>
            <person name="Ogino H."/>
            <person name="Ohta Y."/>
            <person name="Poliakov A.V."/>
            <person name="Pollet N."/>
            <person name="Robert J."/>
            <person name="Salamov A."/>
            <person name="Sater A.K."/>
            <person name="Schmutz J."/>
            <person name="Terry A."/>
            <person name="Vize P.D."/>
            <person name="Warren W.C."/>
            <person name="Wells D."/>
            <person name="Wills A."/>
            <person name="Wilson R.K."/>
            <person name="Zimmerman L.B."/>
            <person name="Zorn A.M."/>
            <person name="Grainger R."/>
            <person name="Grammer T."/>
            <person name="Khokha M.K."/>
            <person name="Richardson P.M."/>
            <person name="Rokhsar D.S."/>
        </authorList>
    </citation>
    <scope>NUCLEOTIDE SEQUENCE [LARGE SCALE GENOMIC DNA]</scope>
    <source>
        <strain evidence="16">Nigerian</strain>
    </source>
</reference>
<evidence type="ECO:0000256" key="12">
    <source>
        <dbReference type="PROSITE-ProRule" id="PRU01211"/>
    </source>
</evidence>
<dbReference type="InterPro" id="IPR034039">
    <property type="entry name" value="ZnMP_hatching_enz"/>
</dbReference>
<dbReference type="EC" id="3.4.24.-" evidence="13"/>
<dbReference type="PROSITE" id="PS51864">
    <property type="entry name" value="ASTACIN"/>
    <property type="match status" value="1"/>
</dbReference>
<feature type="binding site" evidence="12">
    <location>
        <position position="169"/>
    </location>
    <ligand>
        <name>Zn(2+)</name>
        <dbReference type="ChEBI" id="CHEBI:29105"/>
        <note>catalytic</note>
    </ligand>
</feature>
<evidence type="ECO:0000256" key="7">
    <source>
        <dbReference type="ARBA" id="ARBA00022833"/>
    </source>
</evidence>
<feature type="domain" description="CUB" evidence="14">
    <location>
        <begin position="268"/>
        <end position="380"/>
    </location>
</feature>
<organism evidence="16">
    <name type="scientific">Xenopus tropicalis</name>
    <name type="common">Western clawed frog</name>
    <name type="synonym">Silurana tropicalis</name>
    <dbReference type="NCBI Taxonomy" id="8364"/>
    <lineage>
        <taxon>Eukaryota</taxon>
        <taxon>Metazoa</taxon>
        <taxon>Chordata</taxon>
        <taxon>Craniata</taxon>
        <taxon>Vertebrata</taxon>
        <taxon>Euteleostomi</taxon>
        <taxon>Amphibia</taxon>
        <taxon>Batrachia</taxon>
        <taxon>Anura</taxon>
        <taxon>Pipoidea</taxon>
        <taxon>Pipidae</taxon>
        <taxon>Xenopodinae</taxon>
        <taxon>Xenopus</taxon>
        <taxon>Silurana</taxon>
    </lineage>
</organism>
<evidence type="ECO:0000256" key="1">
    <source>
        <dbReference type="ARBA" id="ARBA00022490"/>
    </source>
</evidence>
<feature type="domain" description="Peptidase M12A" evidence="15">
    <location>
        <begin position="69"/>
        <end position="269"/>
    </location>
</feature>
<dbReference type="GeneTree" id="ENSGT00940000161051"/>
<evidence type="ECO:0000256" key="3">
    <source>
        <dbReference type="ARBA" id="ARBA00022723"/>
    </source>
</evidence>
<keyword evidence="7 12" id="KW-0862">Zinc</keyword>
<feature type="signal peptide" evidence="13">
    <location>
        <begin position="1"/>
        <end position="19"/>
    </location>
</feature>
<dbReference type="FunCoup" id="F6VNU0">
    <property type="interactions" value="250"/>
</dbReference>
<keyword evidence="5" id="KW-0677">Repeat</keyword>
<dbReference type="SUPFAM" id="SSF55486">
    <property type="entry name" value="Metalloproteases ('zincins'), catalytic domain"/>
    <property type="match status" value="1"/>
</dbReference>
<evidence type="ECO:0000256" key="13">
    <source>
        <dbReference type="RuleBase" id="RU361183"/>
    </source>
</evidence>
<dbReference type="Ensembl" id="ENSXETT00000002207">
    <property type="protein sequence ID" value="ENSXETP00000002207"/>
    <property type="gene ID" value="ENSXETG00000000956"/>
</dbReference>
<feature type="chain" id="PRO_5030002922" description="Metalloendopeptidase" evidence="13">
    <location>
        <begin position="20"/>
        <end position="501"/>
    </location>
</feature>
<dbReference type="AlphaFoldDB" id="F6VNU0"/>
<dbReference type="Gene3D" id="2.60.120.290">
    <property type="entry name" value="Spermadhesin, CUB domain"/>
    <property type="match status" value="2"/>
</dbReference>
<comment type="cofactor">
    <cofactor evidence="12 13">
        <name>Zn(2+)</name>
        <dbReference type="ChEBI" id="CHEBI:29105"/>
    </cofactor>
    <text evidence="12 13">Binds 1 zinc ion per subunit.</text>
</comment>
<dbReference type="Pfam" id="PF01400">
    <property type="entry name" value="Astacin"/>
    <property type="match status" value="1"/>
</dbReference>
<comment type="caution">
    <text evidence="11">Lacks conserved residue(s) required for the propagation of feature annotation.</text>
</comment>
<dbReference type="Pfam" id="PF00431">
    <property type="entry name" value="CUB"/>
    <property type="match status" value="2"/>
</dbReference>
<keyword evidence="2 12" id="KW-0645">Protease</keyword>
<dbReference type="PANTHER" id="PTHR10127:SF899">
    <property type="entry name" value="ASTACIN-LIKE METALLOENDOPEPTIDASE-RELATED"/>
    <property type="match status" value="1"/>
</dbReference>
<dbReference type="PIRSF" id="PIRSF038057">
    <property type="entry name" value="Hatching_enzyme_Uvs2"/>
    <property type="match status" value="1"/>
</dbReference>
<gene>
    <name evidence="16" type="primary">astl2c</name>
</gene>
<proteinExistence type="predicted"/>
<feature type="binding site" evidence="12">
    <location>
        <position position="175"/>
    </location>
    <ligand>
        <name>Zn(2+)</name>
        <dbReference type="ChEBI" id="CHEBI:29105"/>
        <note>catalytic</note>
    </ligand>
</feature>
<dbReference type="PRINTS" id="PR00480">
    <property type="entry name" value="ASTACIN"/>
</dbReference>
<keyword evidence="8 12" id="KW-0482">Metalloprotease</keyword>
<evidence type="ECO:0000259" key="15">
    <source>
        <dbReference type="PROSITE" id="PS51864"/>
    </source>
</evidence>
<evidence type="ECO:0000256" key="9">
    <source>
        <dbReference type="ARBA" id="ARBA00023157"/>
    </source>
</evidence>
<keyword evidence="9 12" id="KW-1015">Disulfide bond</keyword>
<dbReference type="SUPFAM" id="SSF49854">
    <property type="entry name" value="Spermadhesin, CUB domain"/>
    <property type="match status" value="2"/>
</dbReference>
<evidence type="ECO:0000256" key="5">
    <source>
        <dbReference type="ARBA" id="ARBA00022737"/>
    </source>
</evidence>
<keyword evidence="3 12" id="KW-0479">Metal-binding</keyword>
<evidence type="ECO:0000256" key="8">
    <source>
        <dbReference type="ARBA" id="ARBA00023049"/>
    </source>
</evidence>
<dbReference type="GO" id="GO:0004222">
    <property type="term" value="F:metalloendopeptidase activity"/>
    <property type="evidence" value="ECO:0007669"/>
    <property type="project" value="UniProtKB-UniRule"/>
</dbReference>
<dbReference type="InterPro" id="IPR024079">
    <property type="entry name" value="MetalloPept_cat_dom_sf"/>
</dbReference>
<dbReference type="ExpressionAtlas" id="F6VNU0">
    <property type="expression patterns" value="baseline"/>
</dbReference>
<feature type="domain" description="CUB" evidence="14">
    <location>
        <begin position="382"/>
        <end position="495"/>
    </location>
</feature>
<feature type="disulfide bond" evidence="12">
    <location>
        <begin position="73"/>
        <end position="76"/>
    </location>
</feature>
<accession>F6VNU0</accession>
<keyword evidence="4 13" id="KW-0732">Signal</keyword>
<dbReference type="InterPro" id="IPR006026">
    <property type="entry name" value="Peptidase_Metallo"/>
</dbReference>
<protein>
    <recommendedName>
        <fullName evidence="13">Metalloendopeptidase</fullName>
        <ecNumber evidence="13">3.4.24.-</ecNumber>
    </recommendedName>
</protein>
<dbReference type="CDD" id="cd00041">
    <property type="entry name" value="CUB"/>
    <property type="match status" value="2"/>
</dbReference>